<accession>A0A165EYW1</accession>
<keyword evidence="3" id="KW-1185">Reference proteome</keyword>
<reference evidence="2 3" key="1">
    <citation type="journal article" date="2016" name="Mol. Biol. Evol.">
        <title>Comparative Genomics of Early-Diverging Mushroom-Forming Fungi Provides Insights into the Origins of Lignocellulose Decay Capabilities.</title>
        <authorList>
            <person name="Nagy L.G."/>
            <person name="Riley R."/>
            <person name="Tritt A."/>
            <person name="Adam C."/>
            <person name="Daum C."/>
            <person name="Floudas D."/>
            <person name="Sun H."/>
            <person name="Yadav J.S."/>
            <person name="Pangilinan J."/>
            <person name="Larsson K.H."/>
            <person name="Matsuura K."/>
            <person name="Barry K."/>
            <person name="Labutti K."/>
            <person name="Kuo R."/>
            <person name="Ohm R.A."/>
            <person name="Bhattacharya S.S."/>
            <person name="Shirouzu T."/>
            <person name="Yoshinaga Y."/>
            <person name="Martin F.M."/>
            <person name="Grigoriev I.V."/>
            <person name="Hibbett D.S."/>
        </authorList>
    </citation>
    <scope>NUCLEOTIDE SEQUENCE [LARGE SCALE GENOMIC DNA]</scope>
    <source>
        <strain evidence="2 3">HHB12029</strain>
    </source>
</reference>
<protein>
    <submittedName>
        <fullName evidence="2">Uncharacterized protein</fullName>
    </submittedName>
</protein>
<dbReference type="InParanoid" id="A0A165EYW1"/>
<feature type="transmembrane region" description="Helical" evidence="1">
    <location>
        <begin position="50"/>
        <end position="73"/>
    </location>
</feature>
<feature type="transmembrane region" description="Helical" evidence="1">
    <location>
        <begin position="85"/>
        <end position="105"/>
    </location>
</feature>
<dbReference type="EMBL" id="KV426110">
    <property type="protein sequence ID" value="KZV88002.1"/>
    <property type="molecule type" value="Genomic_DNA"/>
</dbReference>
<name>A0A165EYW1_EXIGL</name>
<evidence type="ECO:0000313" key="3">
    <source>
        <dbReference type="Proteomes" id="UP000077266"/>
    </source>
</evidence>
<organism evidence="2 3">
    <name type="scientific">Exidia glandulosa HHB12029</name>
    <dbReference type="NCBI Taxonomy" id="1314781"/>
    <lineage>
        <taxon>Eukaryota</taxon>
        <taxon>Fungi</taxon>
        <taxon>Dikarya</taxon>
        <taxon>Basidiomycota</taxon>
        <taxon>Agaricomycotina</taxon>
        <taxon>Agaricomycetes</taxon>
        <taxon>Auriculariales</taxon>
        <taxon>Exidiaceae</taxon>
        <taxon>Exidia</taxon>
    </lineage>
</organism>
<dbReference type="STRING" id="1314781.A0A165EYW1"/>
<keyword evidence="1" id="KW-0472">Membrane</keyword>
<sequence length="227" mass="24572">MYRTFCCCLPVRFGALVLALLEFALSGVIAALAFHEMTTTDVHGTERTTIIVIGCVFSLMAVVSLFGFVGAVLRSRILVNMFATLLYILVVLSLVSGVFSVVSLFTGGGKSLFASCKKETDQIDLAKTKAIAGEKTVDEALDDICHGIITGVRVAYIVILSITIIIQLYCAYIVKSYGSQLEDEEDRERVKAQSNYISQQPQSQPVVINNVYGTQSTGAYDVGGKMV</sequence>
<keyword evidence="1" id="KW-1133">Transmembrane helix</keyword>
<keyword evidence="1" id="KW-0812">Transmembrane</keyword>
<evidence type="ECO:0000256" key="1">
    <source>
        <dbReference type="SAM" id="Phobius"/>
    </source>
</evidence>
<evidence type="ECO:0000313" key="2">
    <source>
        <dbReference type="EMBL" id="KZV88002.1"/>
    </source>
</evidence>
<gene>
    <name evidence="2" type="ORF">EXIGLDRAFT_723104</name>
</gene>
<dbReference type="OrthoDB" id="7862095at2759"/>
<dbReference type="Proteomes" id="UP000077266">
    <property type="component" value="Unassembled WGS sequence"/>
</dbReference>
<proteinExistence type="predicted"/>
<dbReference type="AlphaFoldDB" id="A0A165EYW1"/>
<feature type="transmembrane region" description="Helical" evidence="1">
    <location>
        <begin position="154"/>
        <end position="174"/>
    </location>
</feature>